<comment type="subcellular location">
    <subcellularLocation>
        <location evidence="2">Cytoplasm</location>
    </subcellularLocation>
    <subcellularLocation>
        <location evidence="1">Membrane</location>
        <topology evidence="1">Peripheral membrane protein</topology>
    </subcellularLocation>
</comment>
<evidence type="ECO:0000256" key="3">
    <source>
        <dbReference type="ARBA" id="ARBA00022490"/>
    </source>
</evidence>
<dbReference type="CDD" id="cd00821">
    <property type="entry name" value="PH"/>
    <property type="match status" value="1"/>
</dbReference>
<keyword evidence="11" id="KW-1185">Reference proteome</keyword>
<evidence type="ECO:0000313" key="11">
    <source>
        <dbReference type="Proteomes" id="UP000265000"/>
    </source>
</evidence>
<feature type="domain" description="PH" evidence="9">
    <location>
        <begin position="5"/>
        <end position="100"/>
    </location>
</feature>
<dbReference type="Ensembl" id="ENSFHET00000016798.1">
    <property type="protein sequence ID" value="ENSFHEP00000009797.1"/>
    <property type="gene ID" value="ENSFHEG00000011079.1"/>
</dbReference>
<dbReference type="PANTHER" id="PTHR15478:SF8">
    <property type="entry name" value="PLECKSTRIN HOMOLOGY-LIKE DOMAIN FAMILY A MEMBER 2"/>
    <property type="match status" value="1"/>
</dbReference>
<dbReference type="InterPro" id="IPR011993">
    <property type="entry name" value="PH-like_dom_sf"/>
</dbReference>
<dbReference type="STRING" id="8078.ENSFHEP00000009797"/>
<dbReference type="GeneTree" id="ENSGT00440000039564"/>
<dbReference type="GO" id="GO:0043065">
    <property type="term" value="P:positive regulation of apoptotic process"/>
    <property type="evidence" value="ECO:0007669"/>
    <property type="project" value="InterPro"/>
</dbReference>
<dbReference type="Pfam" id="PF00169">
    <property type="entry name" value="PH"/>
    <property type="match status" value="1"/>
</dbReference>
<evidence type="ECO:0000256" key="8">
    <source>
        <dbReference type="ARBA" id="ARBA00041856"/>
    </source>
</evidence>
<accession>A0A3Q2PBI5</accession>
<dbReference type="PROSITE" id="PS50003">
    <property type="entry name" value="PH_DOMAIN"/>
    <property type="match status" value="1"/>
</dbReference>
<evidence type="ECO:0000256" key="6">
    <source>
        <dbReference type="ARBA" id="ARBA00038385"/>
    </source>
</evidence>
<dbReference type="GO" id="GO:0016020">
    <property type="term" value="C:membrane"/>
    <property type="evidence" value="ECO:0007669"/>
    <property type="project" value="UniProtKB-SubCell"/>
</dbReference>
<dbReference type="Gene3D" id="2.30.29.30">
    <property type="entry name" value="Pleckstrin-homology domain (PH domain)/Phosphotyrosine-binding domain (PTB)"/>
    <property type="match status" value="1"/>
</dbReference>
<comment type="similarity">
    <text evidence="6">Belongs to the PHLDA2 family.</text>
</comment>
<keyword evidence="3" id="KW-0963">Cytoplasm</keyword>
<proteinExistence type="inferred from homology"/>
<protein>
    <recommendedName>
        <fullName evidence="7">Pleckstrin homology-like domain family A member 2</fullName>
    </recommendedName>
    <alternativeName>
        <fullName evidence="8">Imprinted in placenta and liver protein</fullName>
    </alternativeName>
</protein>
<sequence length="132" mass="15217">GNGSMIIKEGELEKRSDNLLQLWKKKTCVLTKDSLTIYANTQRRSKSKELTLQSIKTVDCVEHTGKFTYFTIVTKDNKEIDFRCPAEHNCWSTMILMALIDFQNQKAIQDFKTRQINDSASPGKERRMARAP</sequence>
<reference evidence="10" key="1">
    <citation type="submission" date="2025-08" db="UniProtKB">
        <authorList>
            <consortium name="Ensembl"/>
        </authorList>
    </citation>
    <scope>IDENTIFICATION</scope>
</reference>
<name>A0A3Q2PBI5_FUNHE</name>
<evidence type="ECO:0000256" key="4">
    <source>
        <dbReference type="ARBA" id="ARBA00023136"/>
    </source>
</evidence>
<reference evidence="10" key="2">
    <citation type="submission" date="2025-09" db="UniProtKB">
        <authorList>
            <consortium name="Ensembl"/>
        </authorList>
    </citation>
    <scope>IDENTIFICATION</scope>
</reference>
<keyword evidence="4" id="KW-0472">Membrane</keyword>
<dbReference type="InterPro" id="IPR042832">
    <property type="entry name" value="PHLA1/2/3"/>
</dbReference>
<evidence type="ECO:0000256" key="2">
    <source>
        <dbReference type="ARBA" id="ARBA00004496"/>
    </source>
</evidence>
<evidence type="ECO:0000259" key="9">
    <source>
        <dbReference type="PROSITE" id="PS50003"/>
    </source>
</evidence>
<dbReference type="AlphaFoldDB" id="A0A3Q2PBI5"/>
<evidence type="ECO:0000313" key="10">
    <source>
        <dbReference type="Ensembl" id="ENSFHEP00000009797.1"/>
    </source>
</evidence>
<dbReference type="PANTHER" id="PTHR15478">
    <property type="entry name" value="PLECKSTRIN HOMOLOGY-LIKE DOMAIN, PQ-RICH PROTEIN"/>
    <property type="match status" value="1"/>
</dbReference>
<organism evidence="10 11">
    <name type="scientific">Fundulus heteroclitus</name>
    <name type="common">Killifish</name>
    <name type="synonym">Mummichog</name>
    <dbReference type="NCBI Taxonomy" id="8078"/>
    <lineage>
        <taxon>Eukaryota</taxon>
        <taxon>Metazoa</taxon>
        <taxon>Chordata</taxon>
        <taxon>Craniata</taxon>
        <taxon>Vertebrata</taxon>
        <taxon>Euteleostomi</taxon>
        <taxon>Actinopterygii</taxon>
        <taxon>Neopterygii</taxon>
        <taxon>Teleostei</taxon>
        <taxon>Neoteleostei</taxon>
        <taxon>Acanthomorphata</taxon>
        <taxon>Ovalentaria</taxon>
        <taxon>Atherinomorphae</taxon>
        <taxon>Cyprinodontiformes</taxon>
        <taxon>Fundulidae</taxon>
        <taxon>Fundulus</taxon>
    </lineage>
</organism>
<evidence type="ECO:0000256" key="1">
    <source>
        <dbReference type="ARBA" id="ARBA00004170"/>
    </source>
</evidence>
<evidence type="ECO:0000256" key="7">
    <source>
        <dbReference type="ARBA" id="ARBA00040374"/>
    </source>
</evidence>
<dbReference type="InterPro" id="IPR001849">
    <property type="entry name" value="PH_domain"/>
</dbReference>
<dbReference type="Proteomes" id="UP000265000">
    <property type="component" value="Unplaced"/>
</dbReference>
<dbReference type="GO" id="GO:0005737">
    <property type="term" value="C:cytoplasm"/>
    <property type="evidence" value="ECO:0007669"/>
    <property type="project" value="UniProtKB-SubCell"/>
</dbReference>
<dbReference type="SUPFAM" id="SSF50729">
    <property type="entry name" value="PH domain-like"/>
    <property type="match status" value="1"/>
</dbReference>
<comment type="function">
    <text evidence="5">Plays a role in regulating placenta growth. May act via its PH domain that competes with other PH domain-containing proteins, thereby preventing their binding to membrane lipids.</text>
</comment>
<dbReference type="SMART" id="SM00233">
    <property type="entry name" value="PH"/>
    <property type="match status" value="1"/>
</dbReference>
<evidence type="ECO:0000256" key="5">
    <source>
        <dbReference type="ARBA" id="ARBA00037121"/>
    </source>
</evidence>
<dbReference type="GO" id="GO:1901981">
    <property type="term" value="F:phosphatidylinositol phosphate binding"/>
    <property type="evidence" value="ECO:0007669"/>
    <property type="project" value="InterPro"/>
</dbReference>